<comment type="caution">
    <text evidence="1">The sequence shown here is derived from an EMBL/GenBank/DDBJ whole genome shotgun (WGS) entry which is preliminary data.</text>
</comment>
<sequence>MDSNPGPECLRLKFSSANDSPYMEIQPVPSPLRISPPWIMNSLMTRWKGVFKYPAGCEPRVNSPVHILRKFSAVFGVSSEKSSILMRPLGTPPIVMSKNTTGFPRAMASNTIGSAMVTLMVASQSASAAVLQLRRSDGVRRSVSRGAVAYGATALRRVRRCITSRGVRSDAGSGHSLAATSIHATQLLVLAHSCSETRENESYRAQDRRAVS</sequence>
<organism evidence="1 2">
    <name type="scientific">Pelagomonas calceolata</name>
    <dbReference type="NCBI Taxonomy" id="35677"/>
    <lineage>
        <taxon>Eukaryota</taxon>
        <taxon>Sar</taxon>
        <taxon>Stramenopiles</taxon>
        <taxon>Ochrophyta</taxon>
        <taxon>Pelagophyceae</taxon>
        <taxon>Pelagomonadales</taxon>
        <taxon>Pelagomonadaceae</taxon>
        <taxon>Pelagomonas</taxon>
    </lineage>
</organism>
<dbReference type="Proteomes" id="UP000789595">
    <property type="component" value="Unassembled WGS sequence"/>
</dbReference>
<dbReference type="EMBL" id="CAKKNE010000001">
    <property type="protein sequence ID" value="CAH0364764.1"/>
    <property type="molecule type" value="Genomic_DNA"/>
</dbReference>
<keyword evidence="2" id="KW-1185">Reference proteome</keyword>
<dbReference type="AlphaFoldDB" id="A0A8J2WRU8"/>
<name>A0A8J2WRU8_9STRA</name>
<evidence type="ECO:0000313" key="1">
    <source>
        <dbReference type="EMBL" id="CAH0364764.1"/>
    </source>
</evidence>
<evidence type="ECO:0000313" key="2">
    <source>
        <dbReference type="Proteomes" id="UP000789595"/>
    </source>
</evidence>
<protein>
    <submittedName>
        <fullName evidence="1">Uncharacterized protein</fullName>
    </submittedName>
</protein>
<accession>A0A8J2WRU8</accession>
<reference evidence="1" key="1">
    <citation type="submission" date="2021-11" db="EMBL/GenBank/DDBJ databases">
        <authorList>
            <consortium name="Genoscope - CEA"/>
            <person name="William W."/>
        </authorList>
    </citation>
    <scope>NUCLEOTIDE SEQUENCE</scope>
</reference>
<proteinExistence type="predicted"/>
<gene>
    <name evidence="1" type="ORF">PECAL_1P11430</name>
</gene>